<dbReference type="Gene3D" id="3.30.70.360">
    <property type="match status" value="1"/>
</dbReference>
<dbReference type="Pfam" id="PF01546">
    <property type="entry name" value="Peptidase_M20"/>
    <property type="match status" value="1"/>
</dbReference>
<dbReference type="GO" id="GO:0016805">
    <property type="term" value="F:dipeptidase activity"/>
    <property type="evidence" value="ECO:0007669"/>
    <property type="project" value="InterPro"/>
</dbReference>
<feature type="domain" description="Peptidase M20 dimerisation" evidence="2">
    <location>
        <begin position="175"/>
        <end position="271"/>
    </location>
</feature>
<dbReference type="Gene3D" id="3.40.630.10">
    <property type="entry name" value="Zn peptidases"/>
    <property type="match status" value="1"/>
</dbReference>
<dbReference type="HOGENOM" id="CLU_031812_1_1_1"/>
<dbReference type="EMBL" id="KB203566">
    <property type="protein sequence ID" value="ESO84063.1"/>
    <property type="molecule type" value="Genomic_DNA"/>
</dbReference>
<dbReference type="AlphaFoldDB" id="V3Z0P7"/>
<dbReference type="InterPro" id="IPR036264">
    <property type="entry name" value="Bact_exopeptidase_dim_dom"/>
</dbReference>
<dbReference type="RefSeq" id="XP_009065191.1">
    <property type="nucleotide sequence ID" value="XM_009066943.1"/>
</dbReference>
<dbReference type="InterPro" id="IPR017144">
    <property type="entry name" value="Xaa-Arg_dipeptidase"/>
</dbReference>
<accession>V3Z0P7</accession>
<dbReference type="PANTHER" id="PTHR30575:SF0">
    <property type="entry name" value="XAA-ARG DIPEPTIDASE"/>
    <property type="match status" value="1"/>
</dbReference>
<keyword evidence="4" id="KW-1185">Reference proteome</keyword>
<dbReference type="KEGG" id="lgi:LOTGIDRAFT_211007"/>
<evidence type="ECO:0000313" key="3">
    <source>
        <dbReference type="EMBL" id="ESO84063.1"/>
    </source>
</evidence>
<evidence type="ECO:0000256" key="1">
    <source>
        <dbReference type="PIRNR" id="PIRNR037226"/>
    </source>
</evidence>
<dbReference type="InterPro" id="IPR011650">
    <property type="entry name" value="Peptidase_M20_dimer"/>
</dbReference>
<evidence type="ECO:0000259" key="2">
    <source>
        <dbReference type="Pfam" id="PF07687"/>
    </source>
</evidence>
<dbReference type="OrthoDB" id="6119954at2759"/>
<dbReference type="CTD" id="20246262"/>
<dbReference type="GeneID" id="20246262"/>
<dbReference type="InterPro" id="IPR002933">
    <property type="entry name" value="Peptidase_M20"/>
</dbReference>
<reference evidence="3 4" key="1">
    <citation type="journal article" date="2013" name="Nature">
        <title>Insights into bilaterian evolution from three spiralian genomes.</title>
        <authorList>
            <person name="Simakov O."/>
            <person name="Marletaz F."/>
            <person name="Cho S.J."/>
            <person name="Edsinger-Gonzales E."/>
            <person name="Havlak P."/>
            <person name="Hellsten U."/>
            <person name="Kuo D.H."/>
            <person name="Larsson T."/>
            <person name="Lv J."/>
            <person name="Arendt D."/>
            <person name="Savage R."/>
            <person name="Osoegawa K."/>
            <person name="de Jong P."/>
            <person name="Grimwood J."/>
            <person name="Chapman J.A."/>
            <person name="Shapiro H."/>
            <person name="Aerts A."/>
            <person name="Otillar R.P."/>
            <person name="Terry A.Y."/>
            <person name="Boore J.L."/>
            <person name="Grigoriev I.V."/>
            <person name="Lindberg D.R."/>
            <person name="Seaver E.C."/>
            <person name="Weisblat D.A."/>
            <person name="Putnam N.H."/>
            <person name="Rokhsar D.S."/>
        </authorList>
    </citation>
    <scope>NUCLEOTIDE SEQUENCE [LARGE SCALE GENOMIC DNA]</scope>
</reference>
<dbReference type="OMA" id="LWPINKK"/>
<protein>
    <recommendedName>
        <fullName evidence="1">Peptidase M20 domain-containing protein 2</fullName>
    </recommendedName>
</protein>
<sequence length="399" mass="43328">MEFAKLKDVTEKGIEKYAEKLNSLSQTIWSNPELNYEEHSAHAALTDFLEKAGFNVERNFKLKTAFRATFGDDDSSKPHVVVICEYDALPEIGHACGHNLIAECGVAAGLGIKAAIEVSDKSLGKVCVTVLGTPAEEGGGGKIDLINAHVFDDVDLAMMSHPTPFDHSHPPTLSIAQCNVKFHGKASHAAGFPWEGINALDAAVLCYQSISCLRQQFKPKWRVHGVIKNGGAKPNIIPDLTELEYYIRAPNDKELKILMDKVSNCFESAAASTGCTVDWKFIDKSYSGLISNKTLVKLFEKHAIAAGINLSDDPDPPTGSTDMGNVSYVVPSIQPFYSIGGKAANHTRDFATESGSPTAQSYTLKQAKVLALTALDVYTNPDLLPKIKQEFQTDLKNLT</sequence>
<dbReference type="PIRSF" id="PIRSF037226">
    <property type="entry name" value="Amidohydrolase_ACY1L2_prd"/>
    <property type="match status" value="1"/>
</dbReference>
<dbReference type="InterPro" id="IPR052030">
    <property type="entry name" value="Peptidase_M20/M20A_hydrolases"/>
</dbReference>
<dbReference type="InterPro" id="IPR017439">
    <property type="entry name" value="Amidohydrolase"/>
</dbReference>
<proteinExistence type="inferred from homology"/>
<comment type="similarity">
    <text evidence="1">Belongs to the peptidase M20A family.</text>
</comment>
<dbReference type="PANTHER" id="PTHR30575">
    <property type="entry name" value="PEPTIDASE M20"/>
    <property type="match status" value="1"/>
</dbReference>
<dbReference type="Pfam" id="PF07687">
    <property type="entry name" value="M20_dimer"/>
    <property type="match status" value="1"/>
</dbReference>
<dbReference type="SUPFAM" id="SSF55031">
    <property type="entry name" value="Bacterial exopeptidase dimerisation domain"/>
    <property type="match status" value="1"/>
</dbReference>
<dbReference type="FunFam" id="3.30.70.360:FF:000004">
    <property type="entry name" value="Peptidase M20 domain-containing protein 2"/>
    <property type="match status" value="1"/>
</dbReference>
<evidence type="ECO:0000313" key="4">
    <source>
        <dbReference type="Proteomes" id="UP000030746"/>
    </source>
</evidence>
<organism evidence="3 4">
    <name type="scientific">Lottia gigantea</name>
    <name type="common">Giant owl limpet</name>
    <dbReference type="NCBI Taxonomy" id="225164"/>
    <lineage>
        <taxon>Eukaryota</taxon>
        <taxon>Metazoa</taxon>
        <taxon>Spiralia</taxon>
        <taxon>Lophotrochozoa</taxon>
        <taxon>Mollusca</taxon>
        <taxon>Gastropoda</taxon>
        <taxon>Patellogastropoda</taxon>
        <taxon>Lottioidea</taxon>
        <taxon>Lottiidae</taxon>
        <taxon>Lottia</taxon>
    </lineage>
</organism>
<dbReference type="CDD" id="cd05672">
    <property type="entry name" value="M20_ACY1L2-like"/>
    <property type="match status" value="1"/>
</dbReference>
<dbReference type="SUPFAM" id="SSF53187">
    <property type="entry name" value="Zn-dependent exopeptidases"/>
    <property type="match status" value="1"/>
</dbReference>
<name>V3Z0P7_LOTGI</name>
<gene>
    <name evidence="3" type="ORF">LOTGIDRAFT_211007</name>
</gene>
<dbReference type="NCBIfam" id="TIGR01891">
    <property type="entry name" value="amidohydrolases"/>
    <property type="match status" value="1"/>
</dbReference>
<dbReference type="Proteomes" id="UP000030746">
    <property type="component" value="Unassembled WGS sequence"/>
</dbReference>